<dbReference type="SUPFAM" id="SSF50129">
    <property type="entry name" value="GroES-like"/>
    <property type="match status" value="1"/>
</dbReference>
<dbReference type="Gene3D" id="3.90.180.10">
    <property type="entry name" value="Medium-chain alcohol dehydrogenases, catalytic domain"/>
    <property type="match status" value="1"/>
</dbReference>
<reference evidence="2 3" key="1">
    <citation type="submission" date="2017-09" db="EMBL/GenBank/DDBJ databases">
        <title>Sphingomonas panjinensis sp.nov., isolated from oil-contaminated soil.</title>
        <authorList>
            <person name="Wang L."/>
            <person name="Chen L."/>
        </authorList>
    </citation>
    <scope>NUCLEOTIDE SEQUENCE [LARGE SCALE GENOMIC DNA]</scope>
    <source>
        <strain evidence="2 3">FW-11</strain>
    </source>
</reference>
<dbReference type="InterPro" id="IPR011032">
    <property type="entry name" value="GroES-like_sf"/>
</dbReference>
<evidence type="ECO:0000313" key="3">
    <source>
        <dbReference type="Proteomes" id="UP000244162"/>
    </source>
</evidence>
<dbReference type="PANTHER" id="PTHR45033:SF2">
    <property type="entry name" value="ZINC-TYPE ALCOHOL DEHYDROGENASE-LIKE PROTEIN C1773.06C"/>
    <property type="match status" value="1"/>
</dbReference>
<dbReference type="PANTHER" id="PTHR45033">
    <property type="match status" value="1"/>
</dbReference>
<dbReference type="InterPro" id="IPR036291">
    <property type="entry name" value="NAD(P)-bd_dom_sf"/>
</dbReference>
<feature type="domain" description="Enoyl reductase (ER)" evidence="1">
    <location>
        <begin position="14"/>
        <end position="337"/>
    </location>
</feature>
<dbReference type="Proteomes" id="UP000244162">
    <property type="component" value="Unassembled WGS sequence"/>
</dbReference>
<dbReference type="Pfam" id="PF08240">
    <property type="entry name" value="ADH_N"/>
    <property type="match status" value="1"/>
</dbReference>
<dbReference type="CDD" id="cd08276">
    <property type="entry name" value="MDR7"/>
    <property type="match status" value="1"/>
</dbReference>
<organism evidence="2 3">
    <name type="scientific">Sphingomonas oleivorans</name>
    <dbReference type="NCBI Taxonomy" id="1735121"/>
    <lineage>
        <taxon>Bacteria</taxon>
        <taxon>Pseudomonadati</taxon>
        <taxon>Pseudomonadota</taxon>
        <taxon>Alphaproteobacteria</taxon>
        <taxon>Sphingomonadales</taxon>
        <taxon>Sphingomonadaceae</taxon>
        <taxon>Sphingomonas</taxon>
    </lineage>
</organism>
<dbReference type="InterPro" id="IPR013149">
    <property type="entry name" value="ADH-like_C"/>
</dbReference>
<accession>A0A2T5G0M7</accession>
<dbReference type="InterPro" id="IPR013154">
    <property type="entry name" value="ADH-like_N"/>
</dbReference>
<protein>
    <submittedName>
        <fullName evidence="2">Alcohol dehydrogenase</fullName>
    </submittedName>
</protein>
<dbReference type="GO" id="GO:0016491">
    <property type="term" value="F:oxidoreductase activity"/>
    <property type="evidence" value="ECO:0007669"/>
    <property type="project" value="InterPro"/>
</dbReference>
<evidence type="ECO:0000313" key="2">
    <source>
        <dbReference type="EMBL" id="PTQ12715.1"/>
    </source>
</evidence>
<dbReference type="EMBL" id="NWBU01000004">
    <property type="protein sequence ID" value="PTQ12715.1"/>
    <property type="molecule type" value="Genomic_DNA"/>
</dbReference>
<keyword evidence="3" id="KW-1185">Reference proteome</keyword>
<name>A0A2T5G0M7_9SPHN</name>
<dbReference type="SUPFAM" id="SSF51735">
    <property type="entry name" value="NAD(P)-binding Rossmann-fold domains"/>
    <property type="match status" value="1"/>
</dbReference>
<dbReference type="AlphaFoldDB" id="A0A2T5G0M7"/>
<dbReference type="InterPro" id="IPR020843">
    <property type="entry name" value="ER"/>
</dbReference>
<comment type="caution">
    <text evidence="2">The sequence shown here is derived from an EMBL/GenBank/DDBJ whole genome shotgun (WGS) entry which is preliminary data.</text>
</comment>
<proteinExistence type="predicted"/>
<dbReference type="OrthoDB" id="9790818at2"/>
<dbReference type="SMART" id="SM00829">
    <property type="entry name" value="PKS_ER"/>
    <property type="match status" value="1"/>
</dbReference>
<dbReference type="InterPro" id="IPR052711">
    <property type="entry name" value="Zinc_ADH-like"/>
</dbReference>
<dbReference type="Pfam" id="PF00107">
    <property type="entry name" value="ADH_zinc_N"/>
    <property type="match status" value="1"/>
</dbReference>
<dbReference type="RefSeq" id="WP_107965952.1">
    <property type="nucleotide sequence ID" value="NZ_NWBU01000004.1"/>
</dbReference>
<evidence type="ECO:0000259" key="1">
    <source>
        <dbReference type="SMART" id="SM00829"/>
    </source>
</evidence>
<sequence>MTNMMKRWQISAAGRQTLELADVPVPVAGPGEVLVRVKAVSLNYRDRLFLENQGYAQFALPFTPASDLAGEVQGVGPGVTRFKAGDRVINNFTAGWIDGPPPRVNGVNQSFGGPLPGVLAEYVALPAEWLVAAPATLDDAEASTLPCAALTAWTSLVELGGLRPGETVLVQGTGGVSLFALQFAAAMGAEVIVTSSGEEKLERAKALGATHGINRETTPDWAEAVLGITSGRGADHILEMVGGTNLGRSMAAIAPSGRISLIGVIGGFESSLPSFPAFQAQATVQAIFVGNRRGLENMVRAVDRIGLKPVIDTQFAFADLPDGLDRLERGPFGKIVIRVSK</sequence>
<gene>
    <name evidence="2" type="ORF">CLG96_00695</name>
</gene>
<dbReference type="Gene3D" id="3.40.50.720">
    <property type="entry name" value="NAD(P)-binding Rossmann-like Domain"/>
    <property type="match status" value="1"/>
</dbReference>